<reference evidence="2" key="1">
    <citation type="submission" date="2018-02" db="EMBL/GenBank/DDBJ databases">
        <title>Rhizophora mucronata_Transcriptome.</title>
        <authorList>
            <person name="Meera S.P."/>
            <person name="Sreeshan A."/>
            <person name="Augustine A."/>
        </authorList>
    </citation>
    <scope>NUCLEOTIDE SEQUENCE</scope>
    <source>
        <tissue evidence="2">Leaf</tissue>
    </source>
</reference>
<dbReference type="AlphaFoldDB" id="A0A2P2KKU4"/>
<protein>
    <submittedName>
        <fullName evidence="2">Uncharacterized protein</fullName>
    </submittedName>
</protein>
<sequence>MHVMFPFLFTLISYVLLCLYFRIYFLTGCPNVWIVLFQNFSYNL</sequence>
<evidence type="ECO:0000313" key="2">
    <source>
        <dbReference type="EMBL" id="MBX06344.1"/>
    </source>
</evidence>
<dbReference type="EMBL" id="GGEC01025860">
    <property type="protein sequence ID" value="MBX06344.1"/>
    <property type="molecule type" value="Transcribed_RNA"/>
</dbReference>
<name>A0A2P2KKU4_RHIMU</name>
<proteinExistence type="predicted"/>
<keyword evidence="1" id="KW-0812">Transmembrane</keyword>
<feature type="transmembrane region" description="Helical" evidence="1">
    <location>
        <begin position="7"/>
        <end position="25"/>
    </location>
</feature>
<evidence type="ECO:0000256" key="1">
    <source>
        <dbReference type="SAM" id="Phobius"/>
    </source>
</evidence>
<organism evidence="2">
    <name type="scientific">Rhizophora mucronata</name>
    <name type="common">Asiatic mangrove</name>
    <dbReference type="NCBI Taxonomy" id="61149"/>
    <lineage>
        <taxon>Eukaryota</taxon>
        <taxon>Viridiplantae</taxon>
        <taxon>Streptophyta</taxon>
        <taxon>Embryophyta</taxon>
        <taxon>Tracheophyta</taxon>
        <taxon>Spermatophyta</taxon>
        <taxon>Magnoliopsida</taxon>
        <taxon>eudicotyledons</taxon>
        <taxon>Gunneridae</taxon>
        <taxon>Pentapetalae</taxon>
        <taxon>rosids</taxon>
        <taxon>fabids</taxon>
        <taxon>Malpighiales</taxon>
        <taxon>Rhizophoraceae</taxon>
        <taxon>Rhizophora</taxon>
    </lineage>
</organism>
<accession>A0A2P2KKU4</accession>
<keyword evidence="1" id="KW-0472">Membrane</keyword>
<keyword evidence="1" id="KW-1133">Transmembrane helix</keyword>